<accession>A0ABZ1YRB0</accession>
<reference evidence="1" key="1">
    <citation type="submission" date="2022-10" db="EMBL/GenBank/DDBJ databases">
        <title>The complete genomes of actinobacterial strains from the NBC collection.</title>
        <authorList>
            <person name="Joergensen T.S."/>
            <person name="Alvarez Arevalo M."/>
            <person name="Sterndorff E.B."/>
            <person name="Faurdal D."/>
            <person name="Vuksanovic O."/>
            <person name="Mourched A.-S."/>
            <person name="Charusanti P."/>
            <person name="Shaw S."/>
            <person name="Blin K."/>
            <person name="Weber T."/>
        </authorList>
    </citation>
    <scope>NUCLEOTIDE SEQUENCE</scope>
    <source>
        <strain evidence="1">NBC_01482</strain>
    </source>
</reference>
<dbReference type="EMBL" id="CP109441">
    <property type="protein sequence ID" value="WUV45804.1"/>
    <property type="molecule type" value="Genomic_DNA"/>
</dbReference>
<evidence type="ECO:0000313" key="1">
    <source>
        <dbReference type="EMBL" id="WUV45804.1"/>
    </source>
</evidence>
<dbReference type="Proteomes" id="UP001432062">
    <property type="component" value="Chromosome"/>
</dbReference>
<protein>
    <submittedName>
        <fullName evidence="1">Uncharacterized protein</fullName>
    </submittedName>
</protein>
<keyword evidence="2" id="KW-1185">Reference proteome</keyword>
<organism evidence="1 2">
    <name type="scientific">Nocardia vinacea</name>
    <dbReference type="NCBI Taxonomy" id="96468"/>
    <lineage>
        <taxon>Bacteria</taxon>
        <taxon>Bacillati</taxon>
        <taxon>Actinomycetota</taxon>
        <taxon>Actinomycetes</taxon>
        <taxon>Mycobacteriales</taxon>
        <taxon>Nocardiaceae</taxon>
        <taxon>Nocardia</taxon>
    </lineage>
</organism>
<proteinExistence type="predicted"/>
<evidence type="ECO:0000313" key="2">
    <source>
        <dbReference type="Proteomes" id="UP001432062"/>
    </source>
</evidence>
<dbReference type="RefSeq" id="WP_329409290.1">
    <property type="nucleotide sequence ID" value="NZ_CP109441.1"/>
</dbReference>
<name>A0ABZ1YRB0_9NOCA</name>
<sequence length="40" mass="4123">MTAKYAFMTVLVRSLRAVGQGFVPEASLTGGVGHIVDGGE</sequence>
<gene>
    <name evidence="1" type="ORF">OG563_43130</name>
</gene>